<reference evidence="2" key="1">
    <citation type="journal article" date="2019" name="Int. J. Syst. Evol. Microbiol.">
        <title>The Global Catalogue of Microorganisms (GCM) 10K type strain sequencing project: providing services to taxonomists for standard genome sequencing and annotation.</title>
        <authorList>
            <consortium name="The Broad Institute Genomics Platform"/>
            <consortium name="The Broad Institute Genome Sequencing Center for Infectious Disease"/>
            <person name="Wu L."/>
            <person name="Ma J."/>
        </authorList>
    </citation>
    <scope>NUCLEOTIDE SEQUENCE [LARGE SCALE GENOMIC DNA]</scope>
    <source>
        <strain evidence="2">CECT 7956</strain>
    </source>
</reference>
<protein>
    <submittedName>
        <fullName evidence="1">Uncharacterized protein</fullName>
    </submittedName>
</protein>
<dbReference type="Proteomes" id="UP001595616">
    <property type="component" value="Unassembled WGS sequence"/>
</dbReference>
<comment type="caution">
    <text evidence="1">The sequence shown here is derived from an EMBL/GenBank/DDBJ whole genome shotgun (WGS) entry which is preliminary data.</text>
</comment>
<dbReference type="EMBL" id="JBHRYQ010000001">
    <property type="protein sequence ID" value="MFC3810535.1"/>
    <property type="molecule type" value="Genomic_DNA"/>
</dbReference>
<gene>
    <name evidence="1" type="ORF">ACFOOI_07720</name>
</gene>
<accession>A0ABV7YW21</accession>
<name>A0ABV7YW21_9BACT</name>
<sequence>MQVTISKTTGKIHTTKTNVQKKYTSPVSTTFAGCYSMEKIGNQQICLVFDRGMPY</sequence>
<dbReference type="RefSeq" id="WP_379836772.1">
    <property type="nucleotide sequence ID" value="NZ_JBHRYQ010000001.1"/>
</dbReference>
<keyword evidence="2" id="KW-1185">Reference proteome</keyword>
<proteinExistence type="predicted"/>
<organism evidence="1 2">
    <name type="scientific">Lacihabitans lacunae</name>
    <dbReference type="NCBI Taxonomy" id="1028214"/>
    <lineage>
        <taxon>Bacteria</taxon>
        <taxon>Pseudomonadati</taxon>
        <taxon>Bacteroidota</taxon>
        <taxon>Cytophagia</taxon>
        <taxon>Cytophagales</taxon>
        <taxon>Leadbetterellaceae</taxon>
        <taxon>Lacihabitans</taxon>
    </lineage>
</organism>
<evidence type="ECO:0000313" key="1">
    <source>
        <dbReference type="EMBL" id="MFC3810535.1"/>
    </source>
</evidence>
<dbReference type="PROSITE" id="PS51257">
    <property type="entry name" value="PROKAR_LIPOPROTEIN"/>
    <property type="match status" value="1"/>
</dbReference>
<evidence type="ECO:0000313" key="2">
    <source>
        <dbReference type="Proteomes" id="UP001595616"/>
    </source>
</evidence>